<name>A0A0D7BIF8_9AGAR</name>
<organism evidence="2 3">
    <name type="scientific">Cylindrobasidium torrendii FP15055 ss-10</name>
    <dbReference type="NCBI Taxonomy" id="1314674"/>
    <lineage>
        <taxon>Eukaryota</taxon>
        <taxon>Fungi</taxon>
        <taxon>Dikarya</taxon>
        <taxon>Basidiomycota</taxon>
        <taxon>Agaricomycotina</taxon>
        <taxon>Agaricomycetes</taxon>
        <taxon>Agaricomycetidae</taxon>
        <taxon>Agaricales</taxon>
        <taxon>Marasmiineae</taxon>
        <taxon>Physalacriaceae</taxon>
        <taxon>Cylindrobasidium</taxon>
    </lineage>
</organism>
<evidence type="ECO:0000313" key="3">
    <source>
        <dbReference type="Proteomes" id="UP000054007"/>
    </source>
</evidence>
<dbReference type="OrthoDB" id="2521594at2759"/>
<gene>
    <name evidence="2" type="ORF">CYLTODRAFT_488397</name>
</gene>
<feature type="region of interest" description="Disordered" evidence="1">
    <location>
        <begin position="358"/>
        <end position="385"/>
    </location>
</feature>
<proteinExistence type="predicted"/>
<evidence type="ECO:0000256" key="1">
    <source>
        <dbReference type="SAM" id="MobiDB-lite"/>
    </source>
</evidence>
<protein>
    <submittedName>
        <fullName evidence="2">Uncharacterized protein</fullName>
    </submittedName>
</protein>
<accession>A0A0D7BIF8</accession>
<dbReference type="EMBL" id="KN880474">
    <property type="protein sequence ID" value="KIY70020.1"/>
    <property type="molecule type" value="Genomic_DNA"/>
</dbReference>
<sequence length="385" mass="43767">MSALLYNKLPNPQRGRPRGTYFDIFSKEASELELVDLTCSSQLLPTMSRPKITLTKLGNSINMVDTYYGELEDGSPGGLDVAVKIGDYYRMANEALRCQSMHSLWGKTILVCHGLYGLAAVRRQLGVLILERFGLTIDCPLSSLSRMEKTVLLNHILEIHSLGKILNDLQPRNVLESSFCSGDLRLIDFASDVESDHQCPRAAHPEHETFRFKVEDAGKEEWDFPAVCREVLNIAADMQYWDDGDVCLFTFEFKVDEVPSERVMNRLFPVNWLRVFGPSVQQTLSREWFRYMQQEIQAHGLQDTLDTALDKLDAWEKEHLPRYRRKREWMFPDLMGATPYKHKDGLVKIPYKAEGSSVVPIVSDSDSSDSDHEPESQPDGSTPSA</sequence>
<reference evidence="2 3" key="1">
    <citation type="journal article" date="2015" name="Fungal Genet. Biol.">
        <title>Evolution of novel wood decay mechanisms in Agaricales revealed by the genome sequences of Fistulina hepatica and Cylindrobasidium torrendii.</title>
        <authorList>
            <person name="Floudas D."/>
            <person name="Held B.W."/>
            <person name="Riley R."/>
            <person name="Nagy L.G."/>
            <person name="Koehler G."/>
            <person name="Ransdell A.S."/>
            <person name="Younus H."/>
            <person name="Chow J."/>
            <person name="Chiniquy J."/>
            <person name="Lipzen A."/>
            <person name="Tritt A."/>
            <person name="Sun H."/>
            <person name="Haridas S."/>
            <person name="LaButti K."/>
            <person name="Ohm R.A."/>
            <person name="Kues U."/>
            <person name="Blanchette R.A."/>
            <person name="Grigoriev I.V."/>
            <person name="Minto R.E."/>
            <person name="Hibbett D.S."/>
        </authorList>
    </citation>
    <scope>NUCLEOTIDE SEQUENCE [LARGE SCALE GENOMIC DNA]</scope>
    <source>
        <strain evidence="2 3">FP15055 ss-10</strain>
    </source>
</reference>
<keyword evidence="3" id="KW-1185">Reference proteome</keyword>
<evidence type="ECO:0000313" key="2">
    <source>
        <dbReference type="EMBL" id="KIY70020.1"/>
    </source>
</evidence>
<dbReference type="Proteomes" id="UP000054007">
    <property type="component" value="Unassembled WGS sequence"/>
</dbReference>
<dbReference type="AlphaFoldDB" id="A0A0D7BIF8"/>